<dbReference type="InterPro" id="IPR058163">
    <property type="entry name" value="LysR-type_TF_proteobact-type"/>
</dbReference>
<evidence type="ECO:0000256" key="1">
    <source>
        <dbReference type="ARBA" id="ARBA00009437"/>
    </source>
</evidence>
<dbReference type="PROSITE" id="PS50931">
    <property type="entry name" value="HTH_LYSR"/>
    <property type="match status" value="1"/>
</dbReference>
<dbReference type="EMBL" id="JAVDXU010000003">
    <property type="protein sequence ID" value="MDR7271300.1"/>
    <property type="molecule type" value="Genomic_DNA"/>
</dbReference>
<keyword evidence="3" id="KW-0238">DNA-binding</keyword>
<dbReference type="InterPro" id="IPR036390">
    <property type="entry name" value="WH_DNA-bd_sf"/>
</dbReference>
<comment type="similarity">
    <text evidence="1">Belongs to the LysR transcriptional regulatory family.</text>
</comment>
<dbReference type="Gene3D" id="3.40.190.10">
    <property type="entry name" value="Periplasmic binding protein-like II"/>
    <property type="match status" value="2"/>
</dbReference>
<protein>
    <submittedName>
        <fullName evidence="6">LysR family glycine cleavage system transcriptional activator</fullName>
    </submittedName>
</protein>
<organism evidence="6 7">
    <name type="scientific">Roseateles saccharophilus</name>
    <name type="common">Pseudomonas saccharophila</name>
    <dbReference type="NCBI Taxonomy" id="304"/>
    <lineage>
        <taxon>Bacteria</taxon>
        <taxon>Pseudomonadati</taxon>
        <taxon>Pseudomonadota</taxon>
        <taxon>Betaproteobacteria</taxon>
        <taxon>Burkholderiales</taxon>
        <taxon>Sphaerotilaceae</taxon>
        <taxon>Roseateles</taxon>
    </lineage>
</organism>
<evidence type="ECO:0000256" key="2">
    <source>
        <dbReference type="ARBA" id="ARBA00023015"/>
    </source>
</evidence>
<dbReference type="InterPro" id="IPR005119">
    <property type="entry name" value="LysR_subst-bd"/>
</dbReference>
<dbReference type="InterPro" id="IPR036388">
    <property type="entry name" value="WH-like_DNA-bd_sf"/>
</dbReference>
<evidence type="ECO:0000256" key="3">
    <source>
        <dbReference type="ARBA" id="ARBA00023125"/>
    </source>
</evidence>
<dbReference type="PANTHER" id="PTHR30537">
    <property type="entry name" value="HTH-TYPE TRANSCRIPTIONAL REGULATOR"/>
    <property type="match status" value="1"/>
</dbReference>
<dbReference type="Pfam" id="PF00126">
    <property type="entry name" value="HTH_1"/>
    <property type="match status" value="1"/>
</dbReference>
<dbReference type="SUPFAM" id="SSF53850">
    <property type="entry name" value="Periplasmic binding protein-like II"/>
    <property type="match status" value="1"/>
</dbReference>
<evidence type="ECO:0000259" key="5">
    <source>
        <dbReference type="PROSITE" id="PS50931"/>
    </source>
</evidence>
<name>A0ABU1YR14_ROSSA</name>
<comment type="caution">
    <text evidence="6">The sequence shown here is derived from an EMBL/GenBank/DDBJ whole genome shotgun (WGS) entry which is preliminary data.</text>
</comment>
<dbReference type="PRINTS" id="PR00039">
    <property type="entry name" value="HTHLYSR"/>
</dbReference>
<evidence type="ECO:0000256" key="4">
    <source>
        <dbReference type="ARBA" id="ARBA00023163"/>
    </source>
</evidence>
<evidence type="ECO:0000313" key="7">
    <source>
        <dbReference type="Proteomes" id="UP001180453"/>
    </source>
</evidence>
<feature type="domain" description="HTH lysR-type" evidence="5">
    <location>
        <begin position="7"/>
        <end position="64"/>
    </location>
</feature>
<dbReference type="PANTHER" id="PTHR30537:SF79">
    <property type="entry name" value="TRANSCRIPTIONAL REGULATOR-RELATED"/>
    <property type="match status" value="1"/>
</dbReference>
<dbReference type="RefSeq" id="WP_310268289.1">
    <property type="nucleotide sequence ID" value="NZ_JAVDXU010000003.1"/>
</dbReference>
<sequence length="308" mass="33580">MASLDRFPLHYLAAFRAAAQTENLRAAAESLHLTHSAVSQQIRGLETALGFEVFTRQGRRLVLNPAGQTLQRAVSKVFAELQAGLLAAGQAHGHQTQMLRITSLPSFAQRWLMPRLPRWQTLQPCITLDLHTGHQVVDLEREGYQIGLRVGRGPWPGLATEPLFHSPMIAVAAPALAHKLIGRPGSALADEPLLGHTDEWQAWFVGAGINATPVVVASFNDAGVALQAGEQGMGVVLARELLAADALLDGRLVRVHAHARDLDATREYQIVYPEALRDDPAVRAFCDWLHAEIAALQQRLTETAAVDR</sequence>
<accession>A0ABU1YR14</accession>
<dbReference type="Proteomes" id="UP001180453">
    <property type="component" value="Unassembled WGS sequence"/>
</dbReference>
<dbReference type="Pfam" id="PF03466">
    <property type="entry name" value="LysR_substrate"/>
    <property type="match status" value="1"/>
</dbReference>
<dbReference type="Gene3D" id="1.10.10.10">
    <property type="entry name" value="Winged helix-like DNA-binding domain superfamily/Winged helix DNA-binding domain"/>
    <property type="match status" value="1"/>
</dbReference>
<keyword evidence="4" id="KW-0804">Transcription</keyword>
<dbReference type="CDD" id="cd08432">
    <property type="entry name" value="PBP2_GcdR_TrpI_HvrB_AmpR_like"/>
    <property type="match status" value="1"/>
</dbReference>
<keyword evidence="7" id="KW-1185">Reference proteome</keyword>
<dbReference type="SUPFAM" id="SSF46785">
    <property type="entry name" value="Winged helix' DNA-binding domain"/>
    <property type="match status" value="1"/>
</dbReference>
<dbReference type="InterPro" id="IPR000847">
    <property type="entry name" value="LysR_HTH_N"/>
</dbReference>
<reference evidence="6 7" key="1">
    <citation type="submission" date="2023-07" db="EMBL/GenBank/DDBJ databases">
        <title>Sorghum-associated microbial communities from plants grown in Nebraska, USA.</title>
        <authorList>
            <person name="Schachtman D."/>
        </authorList>
    </citation>
    <scope>NUCLEOTIDE SEQUENCE [LARGE SCALE GENOMIC DNA]</scope>
    <source>
        <strain evidence="6 7">BE314</strain>
    </source>
</reference>
<keyword evidence="2" id="KW-0805">Transcription regulation</keyword>
<evidence type="ECO:0000313" key="6">
    <source>
        <dbReference type="EMBL" id="MDR7271300.1"/>
    </source>
</evidence>
<proteinExistence type="inferred from homology"/>
<gene>
    <name evidence="6" type="ORF">J2X20_003968</name>
</gene>